<reference evidence="2 3" key="1">
    <citation type="submission" date="2023-06" db="EMBL/GenBank/DDBJ databases">
        <authorList>
            <person name="Oyuntsetseg B."/>
            <person name="Kim S.B."/>
        </authorList>
    </citation>
    <scope>NUCLEOTIDE SEQUENCE [LARGE SCALE GENOMIC DNA]</scope>
    <source>
        <strain evidence="2 3">4-36</strain>
    </source>
</reference>
<dbReference type="RefSeq" id="WP_285997508.1">
    <property type="nucleotide sequence ID" value="NZ_CP127295.1"/>
</dbReference>
<dbReference type="KEGG" id="amog:QRX60_44610"/>
<evidence type="ECO:0000313" key="2">
    <source>
        <dbReference type="EMBL" id="WIY01047.1"/>
    </source>
</evidence>
<protein>
    <submittedName>
        <fullName evidence="2">Uncharacterized protein</fullName>
    </submittedName>
</protein>
<feature type="region of interest" description="Disordered" evidence="1">
    <location>
        <begin position="90"/>
        <end position="109"/>
    </location>
</feature>
<dbReference type="EMBL" id="CP127295">
    <property type="protein sequence ID" value="WIY01047.1"/>
    <property type="molecule type" value="Genomic_DNA"/>
</dbReference>
<dbReference type="AlphaFoldDB" id="A0A9Y2JPJ4"/>
<name>A0A9Y2JPJ4_9PSEU</name>
<organism evidence="2 3">
    <name type="scientific">Amycolatopsis mongoliensis</name>
    <dbReference type="NCBI Taxonomy" id="715475"/>
    <lineage>
        <taxon>Bacteria</taxon>
        <taxon>Bacillati</taxon>
        <taxon>Actinomycetota</taxon>
        <taxon>Actinomycetes</taxon>
        <taxon>Pseudonocardiales</taxon>
        <taxon>Pseudonocardiaceae</taxon>
        <taxon>Amycolatopsis</taxon>
    </lineage>
</organism>
<keyword evidence="3" id="KW-1185">Reference proteome</keyword>
<accession>A0A9Y2JPJ4</accession>
<evidence type="ECO:0000313" key="3">
    <source>
        <dbReference type="Proteomes" id="UP001239397"/>
    </source>
</evidence>
<evidence type="ECO:0000256" key="1">
    <source>
        <dbReference type="SAM" id="MobiDB-lite"/>
    </source>
</evidence>
<proteinExistence type="predicted"/>
<sequence length="109" mass="11451">MIPELPATSRRVTAHVQAAVAAECRNVATATATEGHRHIAVYAAAAALGELLGNGWISAAAITHHLTDAARRHLGVAGFDSHELATTIRDGIAAGREHPRVLTDRPGHR</sequence>
<dbReference type="Proteomes" id="UP001239397">
    <property type="component" value="Chromosome"/>
</dbReference>
<gene>
    <name evidence="2" type="ORF">QRX60_44610</name>
</gene>
<feature type="compositionally biased region" description="Basic and acidic residues" evidence="1">
    <location>
        <begin position="95"/>
        <end position="109"/>
    </location>
</feature>